<keyword evidence="3" id="KW-1185">Reference proteome</keyword>
<feature type="region of interest" description="Disordered" evidence="1">
    <location>
        <begin position="281"/>
        <end position="307"/>
    </location>
</feature>
<evidence type="ECO:0000256" key="1">
    <source>
        <dbReference type="SAM" id="MobiDB-lite"/>
    </source>
</evidence>
<feature type="region of interest" description="Disordered" evidence="1">
    <location>
        <begin position="191"/>
        <end position="212"/>
    </location>
</feature>
<evidence type="ECO:0000313" key="2">
    <source>
        <dbReference type="EMBL" id="KAJ7734614.1"/>
    </source>
</evidence>
<sequence>MYTVDPSQIEGGHLGRFQSDTVGVNFPSSTPFGRGERPPYGSGDRGDGYNLVFPDLDSFKKWRDAEEETNMIDFVKVDFHLSKAALPRFKEHTKLVCARGDNGRQKYVKKFPDRIRKVPSRKMDGKTCAASISYKTYFDSDEVRVRCKYLLHISEHSHDIGPANFSFTRRGRKLAAEQALVSEKDIRSQRVRRGSKVPLESPQFSPAPRTTPSLLPHMISARALPQEDWARAVTGPERWDRIDRLFNLVRSRVGSFEYDSTNITLLEMSLLRLHSEVHTHRSSHGPFKMDQDSRDSVLSNIKTEPVE</sequence>
<feature type="region of interest" description="Disordered" evidence="1">
    <location>
        <begin position="11"/>
        <end position="46"/>
    </location>
</feature>
<proteinExistence type="predicted"/>
<dbReference type="Proteomes" id="UP001215598">
    <property type="component" value="Unassembled WGS sequence"/>
</dbReference>
<name>A0AAD7I462_9AGAR</name>
<feature type="compositionally biased region" description="Polar residues" evidence="1">
    <location>
        <begin position="202"/>
        <end position="212"/>
    </location>
</feature>
<dbReference type="AlphaFoldDB" id="A0AAD7I462"/>
<feature type="compositionally biased region" description="Polar residues" evidence="1">
    <location>
        <begin position="18"/>
        <end position="31"/>
    </location>
</feature>
<organism evidence="2 3">
    <name type="scientific">Mycena metata</name>
    <dbReference type="NCBI Taxonomy" id="1033252"/>
    <lineage>
        <taxon>Eukaryota</taxon>
        <taxon>Fungi</taxon>
        <taxon>Dikarya</taxon>
        <taxon>Basidiomycota</taxon>
        <taxon>Agaricomycotina</taxon>
        <taxon>Agaricomycetes</taxon>
        <taxon>Agaricomycetidae</taxon>
        <taxon>Agaricales</taxon>
        <taxon>Marasmiineae</taxon>
        <taxon>Mycenaceae</taxon>
        <taxon>Mycena</taxon>
    </lineage>
</organism>
<comment type="caution">
    <text evidence="2">The sequence shown here is derived from an EMBL/GenBank/DDBJ whole genome shotgun (WGS) entry which is preliminary data.</text>
</comment>
<dbReference type="EMBL" id="JARKIB010000131">
    <property type="protein sequence ID" value="KAJ7734614.1"/>
    <property type="molecule type" value="Genomic_DNA"/>
</dbReference>
<accession>A0AAD7I462</accession>
<protein>
    <submittedName>
        <fullName evidence="2">Uncharacterized protein</fullName>
    </submittedName>
</protein>
<evidence type="ECO:0000313" key="3">
    <source>
        <dbReference type="Proteomes" id="UP001215598"/>
    </source>
</evidence>
<gene>
    <name evidence="2" type="ORF">B0H16DRAFT_1327500</name>
</gene>
<reference evidence="2" key="1">
    <citation type="submission" date="2023-03" db="EMBL/GenBank/DDBJ databases">
        <title>Massive genome expansion in bonnet fungi (Mycena s.s.) driven by repeated elements and novel gene families across ecological guilds.</title>
        <authorList>
            <consortium name="Lawrence Berkeley National Laboratory"/>
            <person name="Harder C.B."/>
            <person name="Miyauchi S."/>
            <person name="Viragh M."/>
            <person name="Kuo A."/>
            <person name="Thoen E."/>
            <person name="Andreopoulos B."/>
            <person name="Lu D."/>
            <person name="Skrede I."/>
            <person name="Drula E."/>
            <person name="Henrissat B."/>
            <person name="Morin E."/>
            <person name="Kohler A."/>
            <person name="Barry K."/>
            <person name="LaButti K."/>
            <person name="Morin E."/>
            <person name="Salamov A."/>
            <person name="Lipzen A."/>
            <person name="Mereny Z."/>
            <person name="Hegedus B."/>
            <person name="Baldrian P."/>
            <person name="Stursova M."/>
            <person name="Weitz H."/>
            <person name="Taylor A."/>
            <person name="Grigoriev I.V."/>
            <person name="Nagy L.G."/>
            <person name="Martin F."/>
            <person name="Kauserud H."/>
        </authorList>
    </citation>
    <scope>NUCLEOTIDE SEQUENCE</scope>
    <source>
        <strain evidence="2">CBHHK182m</strain>
    </source>
</reference>
<feature type="compositionally biased region" description="Polar residues" evidence="1">
    <location>
        <begin position="296"/>
        <end position="307"/>
    </location>
</feature>